<keyword evidence="3" id="KW-1185">Reference proteome</keyword>
<evidence type="ECO:0000313" key="2">
    <source>
        <dbReference type="EMBL" id="KAK9938989.1"/>
    </source>
</evidence>
<name>A0AAW1XRD2_RUBAR</name>
<feature type="compositionally biased region" description="Basic residues" evidence="1">
    <location>
        <begin position="114"/>
        <end position="128"/>
    </location>
</feature>
<proteinExistence type="predicted"/>
<evidence type="ECO:0000256" key="1">
    <source>
        <dbReference type="SAM" id="MobiDB-lite"/>
    </source>
</evidence>
<sequence length="128" mass="14353">MDIPNPTRLRPKKSTPPNAFSARTPTPHRVTALTSATSSARTISCGPTTSPLNPINHHNNHNHSTPPSSTSSTPRHPPQGLFSAGELRHPRRSSRERKRHLPIRGITRISTTRPRARRPRRPRHPMRS</sequence>
<feature type="region of interest" description="Disordered" evidence="1">
    <location>
        <begin position="1"/>
        <end position="128"/>
    </location>
</feature>
<feature type="compositionally biased region" description="Polar residues" evidence="1">
    <location>
        <begin position="15"/>
        <end position="24"/>
    </location>
</feature>
<accession>A0AAW1XRD2</accession>
<dbReference type="EMBL" id="JBEDUW010000003">
    <property type="protein sequence ID" value="KAK9938989.1"/>
    <property type="molecule type" value="Genomic_DNA"/>
</dbReference>
<protein>
    <submittedName>
        <fullName evidence="2">Uncharacterized protein</fullName>
    </submittedName>
</protein>
<feature type="compositionally biased region" description="Basic residues" evidence="1">
    <location>
        <begin position="89"/>
        <end position="102"/>
    </location>
</feature>
<gene>
    <name evidence="2" type="ORF">M0R45_015699</name>
</gene>
<dbReference type="AlphaFoldDB" id="A0AAW1XRD2"/>
<evidence type="ECO:0000313" key="3">
    <source>
        <dbReference type="Proteomes" id="UP001457282"/>
    </source>
</evidence>
<comment type="caution">
    <text evidence="2">The sequence shown here is derived from an EMBL/GenBank/DDBJ whole genome shotgun (WGS) entry which is preliminary data.</text>
</comment>
<dbReference type="Proteomes" id="UP001457282">
    <property type="component" value="Unassembled WGS sequence"/>
</dbReference>
<organism evidence="2 3">
    <name type="scientific">Rubus argutus</name>
    <name type="common">Southern blackberry</name>
    <dbReference type="NCBI Taxonomy" id="59490"/>
    <lineage>
        <taxon>Eukaryota</taxon>
        <taxon>Viridiplantae</taxon>
        <taxon>Streptophyta</taxon>
        <taxon>Embryophyta</taxon>
        <taxon>Tracheophyta</taxon>
        <taxon>Spermatophyta</taxon>
        <taxon>Magnoliopsida</taxon>
        <taxon>eudicotyledons</taxon>
        <taxon>Gunneridae</taxon>
        <taxon>Pentapetalae</taxon>
        <taxon>rosids</taxon>
        <taxon>fabids</taxon>
        <taxon>Rosales</taxon>
        <taxon>Rosaceae</taxon>
        <taxon>Rosoideae</taxon>
        <taxon>Rosoideae incertae sedis</taxon>
        <taxon>Rubus</taxon>
    </lineage>
</organism>
<feature type="compositionally biased region" description="Low complexity" evidence="1">
    <location>
        <begin position="50"/>
        <end position="74"/>
    </location>
</feature>
<feature type="compositionally biased region" description="Low complexity" evidence="1">
    <location>
        <begin position="31"/>
        <end position="40"/>
    </location>
</feature>
<reference evidence="2 3" key="1">
    <citation type="journal article" date="2023" name="G3 (Bethesda)">
        <title>A chromosome-length genome assembly and annotation of blackberry (Rubus argutus, cv. 'Hillquist').</title>
        <authorList>
            <person name="Bruna T."/>
            <person name="Aryal R."/>
            <person name="Dudchenko O."/>
            <person name="Sargent D.J."/>
            <person name="Mead D."/>
            <person name="Buti M."/>
            <person name="Cavallini A."/>
            <person name="Hytonen T."/>
            <person name="Andres J."/>
            <person name="Pham M."/>
            <person name="Weisz D."/>
            <person name="Mascagni F."/>
            <person name="Usai G."/>
            <person name="Natali L."/>
            <person name="Bassil N."/>
            <person name="Fernandez G.E."/>
            <person name="Lomsadze A."/>
            <person name="Armour M."/>
            <person name="Olukolu B."/>
            <person name="Poorten T."/>
            <person name="Britton C."/>
            <person name="Davik J."/>
            <person name="Ashrafi H."/>
            <person name="Aiden E.L."/>
            <person name="Borodovsky M."/>
            <person name="Worthington M."/>
        </authorList>
    </citation>
    <scope>NUCLEOTIDE SEQUENCE [LARGE SCALE GENOMIC DNA]</scope>
    <source>
        <strain evidence="2">PI 553951</strain>
    </source>
</reference>